<reference evidence="4 5" key="1">
    <citation type="submission" date="2019-11" db="EMBL/GenBank/DDBJ databases">
        <title>Whole genome sequence of Oryza granulata.</title>
        <authorList>
            <person name="Li W."/>
        </authorList>
    </citation>
    <scope>NUCLEOTIDE SEQUENCE [LARGE SCALE GENOMIC DNA]</scope>
    <source>
        <strain evidence="5">cv. Menghai</strain>
        <tissue evidence="4">Leaf</tissue>
    </source>
</reference>
<dbReference type="EMBL" id="SPHZ02000012">
    <property type="protein sequence ID" value="KAF0889650.1"/>
    <property type="molecule type" value="Genomic_DNA"/>
</dbReference>
<evidence type="ECO:0000256" key="2">
    <source>
        <dbReference type="SAM" id="Phobius"/>
    </source>
</evidence>
<proteinExistence type="predicted"/>
<evidence type="ECO:0000313" key="4">
    <source>
        <dbReference type="EMBL" id="KAF0889650.1"/>
    </source>
</evidence>
<feature type="chain" id="PRO_5026303292" description="PGG domain-containing protein" evidence="3">
    <location>
        <begin position="18"/>
        <end position="110"/>
    </location>
</feature>
<feature type="transmembrane region" description="Helical" evidence="2">
    <location>
        <begin position="27"/>
        <end position="47"/>
    </location>
</feature>
<feature type="region of interest" description="Disordered" evidence="1">
    <location>
        <begin position="73"/>
        <end position="110"/>
    </location>
</feature>
<sequence length="110" mass="11606">MPVALFLVHAVALLTAGDPADLHLFLAIAASALSSVPAVVSLTALLIRRTAATSPSSHHLNLRLGFVGALSERAGDSRQRRGRRRQSPSTCRQGSTRFGRKLGVPLGQEA</sequence>
<keyword evidence="2" id="KW-0472">Membrane</keyword>
<dbReference type="Proteomes" id="UP000479710">
    <property type="component" value="Unassembled WGS sequence"/>
</dbReference>
<evidence type="ECO:0000313" key="5">
    <source>
        <dbReference type="Proteomes" id="UP000479710"/>
    </source>
</evidence>
<gene>
    <name evidence="4" type="ORF">E2562_030131</name>
</gene>
<dbReference type="AlphaFoldDB" id="A0A6G1BNX4"/>
<keyword evidence="2" id="KW-1133">Transmembrane helix</keyword>
<evidence type="ECO:0000256" key="3">
    <source>
        <dbReference type="SAM" id="SignalP"/>
    </source>
</evidence>
<keyword evidence="2" id="KW-0812">Transmembrane</keyword>
<evidence type="ECO:0000256" key="1">
    <source>
        <dbReference type="SAM" id="MobiDB-lite"/>
    </source>
</evidence>
<protein>
    <recommendedName>
        <fullName evidence="6">PGG domain-containing protein</fullName>
    </recommendedName>
</protein>
<organism evidence="4 5">
    <name type="scientific">Oryza meyeriana var. granulata</name>
    <dbReference type="NCBI Taxonomy" id="110450"/>
    <lineage>
        <taxon>Eukaryota</taxon>
        <taxon>Viridiplantae</taxon>
        <taxon>Streptophyta</taxon>
        <taxon>Embryophyta</taxon>
        <taxon>Tracheophyta</taxon>
        <taxon>Spermatophyta</taxon>
        <taxon>Magnoliopsida</taxon>
        <taxon>Liliopsida</taxon>
        <taxon>Poales</taxon>
        <taxon>Poaceae</taxon>
        <taxon>BOP clade</taxon>
        <taxon>Oryzoideae</taxon>
        <taxon>Oryzeae</taxon>
        <taxon>Oryzinae</taxon>
        <taxon>Oryza</taxon>
        <taxon>Oryza meyeriana</taxon>
    </lineage>
</organism>
<name>A0A6G1BNX4_9ORYZ</name>
<evidence type="ECO:0008006" key="6">
    <source>
        <dbReference type="Google" id="ProtNLM"/>
    </source>
</evidence>
<comment type="caution">
    <text evidence="4">The sequence shown here is derived from an EMBL/GenBank/DDBJ whole genome shotgun (WGS) entry which is preliminary data.</text>
</comment>
<keyword evidence="5" id="KW-1185">Reference proteome</keyword>
<accession>A0A6G1BNX4</accession>
<feature type="signal peptide" evidence="3">
    <location>
        <begin position="1"/>
        <end position="17"/>
    </location>
</feature>
<keyword evidence="3" id="KW-0732">Signal</keyword>